<evidence type="ECO:0008006" key="3">
    <source>
        <dbReference type="Google" id="ProtNLM"/>
    </source>
</evidence>
<dbReference type="AlphaFoldDB" id="A0A1X0Y864"/>
<organism evidence="1 2">
    <name type="scientific">Geothermobacter hydrogeniphilus</name>
    <dbReference type="NCBI Taxonomy" id="1969733"/>
    <lineage>
        <taxon>Bacteria</taxon>
        <taxon>Pseudomonadati</taxon>
        <taxon>Thermodesulfobacteriota</taxon>
        <taxon>Desulfuromonadia</taxon>
        <taxon>Desulfuromonadales</taxon>
        <taxon>Geothermobacteraceae</taxon>
        <taxon>Geothermobacter</taxon>
    </lineage>
</organism>
<dbReference type="EMBL" id="NAAD01000006">
    <property type="protein sequence ID" value="ORJ61355.1"/>
    <property type="molecule type" value="Genomic_DNA"/>
</dbReference>
<proteinExistence type="predicted"/>
<comment type="caution">
    <text evidence="1">The sequence shown here is derived from an EMBL/GenBank/DDBJ whole genome shotgun (WGS) entry which is preliminary data.</text>
</comment>
<dbReference type="Proteomes" id="UP000193136">
    <property type="component" value="Unassembled WGS sequence"/>
</dbReference>
<sequence length="364" mass="42314">MNTLDAPNIFDFATGELSQDAFICWLLKWLDYEGENDMKKAARLFVALLFETGGLGQVRPDEVENLQLLKQQYAKTDVFFIARVKGVDTGFILEDKVHTQPHSRQLQRYEEEVRKGYPDHPLAKIYFKTGYLFAKDLRECHGAGYGILGYREIYNFLNSVDTDDVIFISYRDYIRREFVERFETGLAALQKSDGHLRLKQDFVQYEFLKSLAKGCAKTIGSPSFSNGNSTGGEPWAHYRFLLNEDVFGPGHHERIWYRIEPRKDKRSNKRCYCLSLKQYAEPQTEEQKKLKLKRLKLYKDHFAKARKDSGLRFSKPLADRTGSNSSEIGILFFDEETNSLQQVVKLLPHVHEKFFTSVLNDQEL</sequence>
<evidence type="ECO:0000313" key="2">
    <source>
        <dbReference type="Proteomes" id="UP000193136"/>
    </source>
</evidence>
<keyword evidence="2" id="KW-1185">Reference proteome</keyword>
<accession>A0A1X0Y864</accession>
<evidence type="ECO:0000313" key="1">
    <source>
        <dbReference type="EMBL" id="ORJ61355.1"/>
    </source>
</evidence>
<protein>
    <recommendedName>
        <fullName evidence="3">PD-(D/E)XK nuclease superfamily protein</fullName>
    </recommendedName>
</protein>
<dbReference type="STRING" id="1969733.B5V00_06900"/>
<reference evidence="1 2" key="1">
    <citation type="submission" date="2017-03" db="EMBL/GenBank/DDBJ databases">
        <title>Genome sequence of Geothermobacter sp. EPR-M, Deep-Sea Iron Reducer.</title>
        <authorList>
            <person name="Tully B."/>
            <person name="Savalia P."/>
            <person name="Abuyen K."/>
            <person name="Baughan C."/>
            <person name="Romero E."/>
            <person name="Ronkowski C."/>
            <person name="Torres B."/>
            <person name="Tremblay J."/>
            <person name="Trujillo A."/>
            <person name="Tyler M."/>
            <person name="Perez-Rodriguez I."/>
            <person name="Amend J."/>
        </authorList>
    </citation>
    <scope>NUCLEOTIDE SEQUENCE [LARGE SCALE GENOMIC DNA]</scope>
    <source>
        <strain evidence="1 2">EPR-M</strain>
    </source>
</reference>
<name>A0A1X0Y864_9BACT</name>
<dbReference type="RefSeq" id="WP_085010034.1">
    <property type="nucleotide sequence ID" value="NZ_NAAD01000006.1"/>
</dbReference>
<dbReference type="OrthoDB" id="6796607at2"/>
<gene>
    <name evidence="1" type="ORF">B5V00_06900</name>
</gene>